<reference evidence="2 3" key="1">
    <citation type="submission" date="2024-03" db="EMBL/GenBank/DDBJ databases">
        <authorList>
            <person name="Gkanogiannis A."/>
            <person name="Becerra Lopez-Lavalle L."/>
        </authorList>
    </citation>
    <scope>NUCLEOTIDE SEQUENCE [LARGE SCALE GENOMIC DNA]</scope>
</reference>
<evidence type="ECO:0000313" key="3">
    <source>
        <dbReference type="Proteomes" id="UP001642487"/>
    </source>
</evidence>
<dbReference type="SUPFAM" id="SSF53756">
    <property type="entry name" value="UDP-Glycosyltransferase/glycogen phosphorylase"/>
    <property type="match status" value="1"/>
</dbReference>
<dbReference type="InterPro" id="IPR002213">
    <property type="entry name" value="UDP_glucos_trans"/>
</dbReference>
<organism evidence="2 3">
    <name type="scientific">Citrullus colocynthis</name>
    <name type="common">colocynth</name>
    <dbReference type="NCBI Taxonomy" id="252529"/>
    <lineage>
        <taxon>Eukaryota</taxon>
        <taxon>Viridiplantae</taxon>
        <taxon>Streptophyta</taxon>
        <taxon>Embryophyta</taxon>
        <taxon>Tracheophyta</taxon>
        <taxon>Spermatophyta</taxon>
        <taxon>Magnoliopsida</taxon>
        <taxon>eudicotyledons</taxon>
        <taxon>Gunneridae</taxon>
        <taxon>Pentapetalae</taxon>
        <taxon>rosids</taxon>
        <taxon>fabids</taxon>
        <taxon>Cucurbitales</taxon>
        <taxon>Cucurbitaceae</taxon>
        <taxon>Benincaseae</taxon>
        <taxon>Citrullus</taxon>
    </lineage>
</organism>
<dbReference type="PANTHER" id="PTHR48049">
    <property type="entry name" value="GLYCOSYLTRANSFERASE"/>
    <property type="match status" value="1"/>
</dbReference>
<dbReference type="InterPro" id="IPR050481">
    <property type="entry name" value="UDP-glycosyltransf_plant"/>
</dbReference>
<evidence type="ECO:0000256" key="1">
    <source>
        <dbReference type="ARBA" id="ARBA00022679"/>
    </source>
</evidence>
<evidence type="ECO:0000313" key="2">
    <source>
        <dbReference type="EMBL" id="CAK9320539.1"/>
    </source>
</evidence>
<name>A0ABP0YJ89_9ROSI</name>
<protein>
    <submittedName>
        <fullName evidence="2">Uncharacterized protein</fullName>
    </submittedName>
</protein>
<dbReference type="CDD" id="cd03784">
    <property type="entry name" value="GT1_Gtf-like"/>
    <property type="match status" value="1"/>
</dbReference>
<keyword evidence="1" id="KW-0808">Transferase</keyword>
<dbReference type="Gene3D" id="3.40.50.2000">
    <property type="entry name" value="Glycogen Phosphorylase B"/>
    <property type="match status" value="2"/>
</dbReference>
<proteinExistence type="predicted"/>
<dbReference type="Pfam" id="PF00201">
    <property type="entry name" value="UDPGT"/>
    <property type="match status" value="1"/>
</dbReference>
<gene>
    <name evidence="2" type="ORF">CITCOLO1_LOCUS12588</name>
</gene>
<keyword evidence="3" id="KW-1185">Reference proteome</keyword>
<sequence length="474" mass="54264">MADDKKLHIVMFPWLAFGHMIPYLELSKLIAEKGHRVSFISTPRNIKRLPTKIPPHLAPYLNFVKIPLPQDDGLPQDAEATSDLPYDKVQFLKKAFDGLKQPLFDFLQTSEVDWILHDFAPYWLSKEMGPTLGIKTAFFSIYPPHCLVILGPMFGDSRTKPEDFTVLPDWVPFPSTVMFRYFEIVRIFDGMFDNVSGISDTDRLKMSAHYSDLVVVRGCPQFGQEWIQLLGDIYGKTIFPVGQLPRSEYDSEYDNPSWRSIKEWLDQQSQASVVYVAFGSEAKPSQEELTEIALGLEKSELPFFWVFRTRRGPSDPDPIKLPKGFEERTKGRGVVWTSWAPQLKILSHESVGGFLTHTGWSSIVEGVQSEKALIFLTFLSDQGINARLLEEKKMGYSIPRNELDGSFTGDSVAESLKLVMSEEGGKIYRESIKETKNLFVNKEKDDRLIDQFLDYLKEHKNEHEELVGEDDIEF</sequence>
<dbReference type="EMBL" id="OZ021738">
    <property type="protein sequence ID" value="CAK9320539.1"/>
    <property type="molecule type" value="Genomic_DNA"/>
</dbReference>
<dbReference type="PANTHER" id="PTHR48049:SF160">
    <property type="entry name" value="UDP-GLYCOSYLTRANSFERASE 91A1"/>
    <property type="match status" value="1"/>
</dbReference>
<dbReference type="Proteomes" id="UP001642487">
    <property type="component" value="Chromosome 4"/>
</dbReference>
<accession>A0ABP0YJ89</accession>